<evidence type="ECO:0000313" key="2">
    <source>
        <dbReference type="Proteomes" id="UP000218744"/>
    </source>
</evidence>
<organism evidence="1 2">
    <name type="scientific">Lactococcus lactis subsp. hordniae</name>
    <dbReference type="NCBI Taxonomy" id="203404"/>
    <lineage>
        <taxon>Bacteria</taxon>
        <taxon>Bacillati</taxon>
        <taxon>Bacillota</taxon>
        <taxon>Bacilli</taxon>
        <taxon>Lactobacillales</taxon>
        <taxon>Streptococcaceae</taxon>
        <taxon>Lactococcus</taxon>
    </lineage>
</organism>
<name>A0A2A5S971_LACLH</name>
<accession>A0A2A5S971</accession>
<dbReference type="InterPro" id="IPR002052">
    <property type="entry name" value="DNA_methylase_N6_adenine_CS"/>
</dbReference>
<dbReference type="GO" id="GO:0008168">
    <property type="term" value="F:methyltransferase activity"/>
    <property type="evidence" value="ECO:0007669"/>
    <property type="project" value="InterPro"/>
</dbReference>
<keyword evidence="1" id="KW-0808">Transferase</keyword>
<protein>
    <submittedName>
        <fullName evidence="1">Sugar-phospahte nucleotidyltransferase</fullName>
    </submittedName>
</protein>
<dbReference type="AlphaFoldDB" id="A0A2A5S971"/>
<reference evidence="1 2" key="1">
    <citation type="submission" date="2014-12" db="EMBL/GenBank/DDBJ databases">
        <title>Draft genome sequences of 10 type strains of Lactococcus.</title>
        <authorList>
            <person name="Sun Z."/>
            <person name="Zhong Z."/>
            <person name="Liu W."/>
            <person name="Zhang W."/>
            <person name="Zhang H."/>
        </authorList>
    </citation>
    <scope>NUCLEOTIDE SEQUENCE [LARGE SCALE GENOMIC DNA]</scope>
    <source>
        <strain evidence="1 2">DSM 20450</strain>
    </source>
</reference>
<dbReference type="EMBL" id="JXKA01000035">
    <property type="protein sequence ID" value="PCS10056.1"/>
    <property type="molecule type" value="Genomic_DNA"/>
</dbReference>
<dbReference type="GO" id="GO:0003676">
    <property type="term" value="F:nucleic acid binding"/>
    <property type="evidence" value="ECO:0007669"/>
    <property type="project" value="InterPro"/>
</dbReference>
<sequence>MGRSKGENMKLDKVANSGNDEFYTPEYAIKPLLKYIPKDSKVWCPFDTSDILFVKLLLEHGCEAVNTHISRGEDFFELSNSEIADWCDYIISNPPYSMKTEVLEELFKIEKPFAMLLGCVGLFESQKRFEMFRDNNFEIMMFNRRISYFQNYKEQKPSKNPPFSSWYLCHGILNKPFIFEEVQK</sequence>
<dbReference type="PROSITE" id="PS00092">
    <property type="entry name" value="N6_MTASE"/>
    <property type="match status" value="1"/>
</dbReference>
<comment type="caution">
    <text evidence="1">The sequence shown here is derived from an EMBL/GenBank/DDBJ whole genome shotgun (WGS) entry which is preliminary data.</text>
</comment>
<proteinExistence type="predicted"/>
<dbReference type="Proteomes" id="UP000218744">
    <property type="component" value="Unassembled WGS sequence"/>
</dbReference>
<evidence type="ECO:0000313" key="1">
    <source>
        <dbReference type="EMBL" id="PCS10056.1"/>
    </source>
</evidence>
<gene>
    <name evidence="1" type="ORF">RU90_GL001593</name>
</gene>
<dbReference type="GO" id="GO:0032259">
    <property type="term" value="P:methylation"/>
    <property type="evidence" value="ECO:0007669"/>
    <property type="project" value="InterPro"/>
</dbReference>